<evidence type="ECO:0000256" key="1">
    <source>
        <dbReference type="SAM" id="Phobius"/>
    </source>
</evidence>
<feature type="transmembrane region" description="Helical" evidence="1">
    <location>
        <begin position="5"/>
        <end position="28"/>
    </location>
</feature>
<keyword evidence="1" id="KW-0472">Membrane</keyword>
<evidence type="ECO:0000313" key="2">
    <source>
        <dbReference type="EMBL" id="QHU32072.1"/>
    </source>
</evidence>
<sequence length="182" mass="20273">MSVLYLALAIYIVGVAIVLYLRPSIMFHPDSGTWKEFGLDSSNRNTVFPFWMFTIVWAFLSYAIASIGNVFVANVVLQSTPGESRYMDMDVGESDMKPISEIRYTEPARQVVHTESQLAPRVRAPRVPKVAPSVPAPVFTPTPAPAQQLPGYYIVEPQPSGVPKFIYFGHEPPTFENLTPHS</sequence>
<keyword evidence="1" id="KW-1133">Transmembrane helix</keyword>
<dbReference type="AlphaFoldDB" id="A0A6C0LS33"/>
<protein>
    <submittedName>
        <fullName evidence="2">Uncharacterized protein</fullName>
    </submittedName>
</protein>
<reference evidence="2" key="1">
    <citation type="journal article" date="2020" name="Nature">
        <title>Giant virus diversity and host interactions through global metagenomics.</title>
        <authorList>
            <person name="Schulz F."/>
            <person name="Roux S."/>
            <person name="Paez-Espino D."/>
            <person name="Jungbluth S."/>
            <person name="Walsh D.A."/>
            <person name="Denef V.J."/>
            <person name="McMahon K.D."/>
            <person name="Konstantinidis K.T."/>
            <person name="Eloe-Fadrosh E.A."/>
            <person name="Kyrpides N.C."/>
            <person name="Woyke T."/>
        </authorList>
    </citation>
    <scope>NUCLEOTIDE SEQUENCE</scope>
    <source>
        <strain evidence="2">GVMAG-M-3300027963-41</strain>
    </source>
</reference>
<proteinExistence type="predicted"/>
<feature type="transmembrane region" description="Helical" evidence="1">
    <location>
        <begin position="48"/>
        <end position="77"/>
    </location>
</feature>
<organism evidence="2">
    <name type="scientific">viral metagenome</name>
    <dbReference type="NCBI Taxonomy" id="1070528"/>
    <lineage>
        <taxon>unclassified sequences</taxon>
        <taxon>metagenomes</taxon>
        <taxon>organismal metagenomes</taxon>
    </lineage>
</organism>
<dbReference type="EMBL" id="MN740535">
    <property type="protein sequence ID" value="QHU32072.1"/>
    <property type="molecule type" value="Genomic_DNA"/>
</dbReference>
<name>A0A6C0LS33_9ZZZZ</name>
<accession>A0A6C0LS33</accession>
<keyword evidence="1" id="KW-0812">Transmembrane</keyword>